<dbReference type="AlphaFoldDB" id="A0A0D0CVG7"/>
<gene>
    <name evidence="1" type="ORF">GYMLUDRAFT_137652</name>
</gene>
<organism evidence="1 2">
    <name type="scientific">Collybiopsis luxurians FD-317 M1</name>
    <dbReference type="NCBI Taxonomy" id="944289"/>
    <lineage>
        <taxon>Eukaryota</taxon>
        <taxon>Fungi</taxon>
        <taxon>Dikarya</taxon>
        <taxon>Basidiomycota</taxon>
        <taxon>Agaricomycotina</taxon>
        <taxon>Agaricomycetes</taxon>
        <taxon>Agaricomycetidae</taxon>
        <taxon>Agaricales</taxon>
        <taxon>Marasmiineae</taxon>
        <taxon>Omphalotaceae</taxon>
        <taxon>Collybiopsis</taxon>
        <taxon>Collybiopsis luxurians</taxon>
    </lineage>
</organism>
<feature type="non-terminal residue" evidence="1">
    <location>
        <position position="1"/>
    </location>
</feature>
<evidence type="ECO:0000313" key="2">
    <source>
        <dbReference type="Proteomes" id="UP000053593"/>
    </source>
</evidence>
<dbReference type="HOGENOM" id="CLU_2855874_0_0_1"/>
<dbReference type="Proteomes" id="UP000053593">
    <property type="component" value="Unassembled WGS sequence"/>
</dbReference>
<dbReference type="EMBL" id="KN834763">
    <property type="protein sequence ID" value="KIK63682.1"/>
    <property type="molecule type" value="Genomic_DNA"/>
</dbReference>
<evidence type="ECO:0000313" key="1">
    <source>
        <dbReference type="EMBL" id="KIK63682.1"/>
    </source>
</evidence>
<accession>A0A0D0CVG7</accession>
<keyword evidence="2" id="KW-1185">Reference proteome</keyword>
<dbReference type="OrthoDB" id="2966770at2759"/>
<protein>
    <submittedName>
        <fullName evidence="1">Uncharacterized protein</fullName>
    </submittedName>
</protein>
<name>A0A0D0CVG7_9AGAR</name>
<proteinExistence type="predicted"/>
<reference evidence="1 2" key="1">
    <citation type="submission" date="2014-04" db="EMBL/GenBank/DDBJ databases">
        <title>Evolutionary Origins and Diversification of the Mycorrhizal Mutualists.</title>
        <authorList>
            <consortium name="DOE Joint Genome Institute"/>
            <consortium name="Mycorrhizal Genomics Consortium"/>
            <person name="Kohler A."/>
            <person name="Kuo A."/>
            <person name="Nagy L.G."/>
            <person name="Floudas D."/>
            <person name="Copeland A."/>
            <person name="Barry K.W."/>
            <person name="Cichocki N."/>
            <person name="Veneault-Fourrey C."/>
            <person name="LaButti K."/>
            <person name="Lindquist E.A."/>
            <person name="Lipzen A."/>
            <person name="Lundell T."/>
            <person name="Morin E."/>
            <person name="Murat C."/>
            <person name="Riley R."/>
            <person name="Ohm R."/>
            <person name="Sun H."/>
            <person name="Tunlid A."/>
            <person name="Henrissat B."/>
            <person name="Grigoriev I.V."/>
            <person name="Hibbett D.S."/>
            <person name="Martin F."/>
        </authorList>
    </citation>
    <scope>NUCLEOTIDE SEQUENCE [LARGE SCALE GENOMIC DNA]</scope>
    <source>
        <strain evidence="1 2">FD-317 M1</strain>
    </source>
</reference>
<sequence>ITTKDLERDDLLWETIHEAAFFDIKAVVITCKCLTVIDHELLAPHRIFVKTDASHHCSGTVLSLG</sequence>
<feature type="non-terminal residue" evidence="1">
    <location>
        <position position="65"/>
    </location>
</feature>